<evidence type="ECO:0008006" key="4">
    <source>
        <dbReference type="Google" id="ProtNLM"/>
    </source>
</evidence>
<dbReference type="PROSITE" id="PS51318">
    <property type="entry name" value="TAT"/>
    <property type="match status" value="1"/>
</dbReference>
<reference evidence="2 3" key="1">
    <citation type="submission" date="2019-12" db="EMBL/GenBank/DDBJ databases">
        <authorList>
            <person name="Kim Y.S."/>
        </authorList>
    </citation>
    <scope>NUCLEOTIDE SEQUENCE [LARGE SCALE GENOMIC DNA]</scope>
    <source>
        <strain evidence="2 3">MMS17-SY077</strain>
    </source>
</reference>
<dbReference type="RefSeq" id="WP_160423284.1">
    <property type="nucleotide sequence ID" value="NZ_WSTA01000016.1"/>
</dbReference>
<keyword evidence="1" id="KW-0732">Signal</keyword>
<dbReference type="PROSITE" id="PS51257">
    <property type="entry name" value="PROKAR_LIPOPROTEIN"/>
    <property type="match status" value="1"/>
</dbReference>
<organism evidence="2 3">
    <name type="scientific">Agromyces seonyuensis</name>
    <dbReference type="NCBI Taxonomy" id="2662446"/>
    <lineage>
        <taxon>Bacteria</taxon>
        <taxon>Bacillati</taxon>
        <taxon>Actinomycetota</taxon>
        <taxon>Actinomycetes</taxon>
        <taxon>Micrococcales</taxon>
        <taxon>Microbacteriaceae</taxon>
        <taxon>Agromyces</taxon>
    </lineage>
</organism>
<dbReference type="Proteomes" id="UP000438182">
    <property type="component" value="Unassembled WGS sequence"/>
</dbReference>
<protein>
    <recommendedName>
        <fullName evidence="4">BMP family ABC transporter substrate-binding protein</fullName>
    </recommendedName>
</protein>
<sequence>MTSQSNRRSLGRRPVVAAGTAVAAAVALAVVSCSASGPLADAVGTAPQRTIAPVPGSWDDVEPDAGYSAVLIAAESDPTAEVLIGAAAEWAASRGLRLEVLGIPDDGGLDAALAEAAEVRPDVVIGAGIDVVEEFAQATAEHPDQQYLVLGAQLPDPTGNLTAVVWDGADSDGRDGGEPSTAAVTPIRAEDAAAAGIAAVIDGNTGVVVSID</sequence>
<evidence type="ECO:0000313" key="3">
    <source>
        <dbReference type="Proteomes" id="UP000438182"/>
    </source>
</evidence>
<accession>A0A6I4P3M1</accession>
<feature type="signal peptide" evidence="1">
    <location>
        <begin position="1"/>
        <end position="35"/>
    </location>
</feature>
<dbReference type="AlphaFoldDB" id="A0A6I4P3M1"/>
<keyword evidence="3" id="KW-1185">Reference proteome</keyword>
<proteinExistence type="predicted"/>
<gene>
    <name evidence="2" type="ORF">GB864_05165</name>
</gene>
<feature type="chain" id="PRO_5039685770" description="BMP family ABC transporter substrate-binding protein" evidence="1">
    <location>
        <begin position="36"/>
        <end position="212"/>
    </location>
</feature>
<evidence type="ECO:0000313" key="2">
    <source>
        <dbReference type="EMBL" id="MWB97937.1"/>
    </source>
</evidence>
<name>A0A6I4P3M1_9MICO</name>
<dbReference type="InterPro" id="IPR006311">
    <property type="entry name" value="TAT_signal"/>
</dbReference>
<evidence type="ECO:0000256" key="1">
    <source>
        <dbReference type="SAM" id="SignalP"/>
    </source>
</evidence>
<dbReference type="EMBL" id="WSTA01000016">
    <property type="protein sequence ID" value="MWB97937.1"/>
    <property type="molecule type" value="Genomic_DNA"/>
</dbReference>
<comment type="caution">
    <text evidence="2">The sequence shown here is derived from an EMBL/GenBank/DDBJ whole genome shotgun (WGS) entry which is preliminary data.</text>
</comment>